<dbReference type="InterPro" id="IPR003557">
    <property type="entry name" value="Cyt_c_biogenesis_CcmC"/>
</dbReference>
<evidence type="ECO:0000256" key="10">
    <source>
        <dbReference type="ARBA" id="ARBA00022989"/>
    </source>
</evidence>
<evidence type="ECO:0000259" key="15">
    <source>
        <dbReference type="Pfam" id="PF01578"/>
    </source>
</evidence>
<evidence type="ECO:0000256" key="13">
    <source>
        <dbReference type="ARBA" id="ARBA00023136"/>
    </source>
</evidence>
<comment type="subcellular location">
    <subcellularLocation>
        <location evidence="2">Mitochondrion membrane</location>
        <topology evidence="2">Single-pass membrane protein</topology>
    </subcellularLocation>
</comment>
<comment type="subunit">
    <text evidence="4">F-type ATPases have 2 components, CF(1) - the catalytic core - and CF(0) - the membrane proton channel. CF(1) has five subunits: alpha(3), beta(3), gamma(1), delta(1), epsilon(1). CF(0) has three main subunits: a, b and c.</text>
</comment>
<feature type="domain" description="Cytochrome c assembly protein" evidence="15">
    <location>
        <begin position="313"/>
        <end position="378"/>
    </location>
</feature>
<dbReference type="InterPro" id="IPR002541">
    <property type="entry name" value="Cyt_c_assembly"/>
</dbReference>
<dbReference type="AlphaFoldDB" id="A0A9Q1GVF2"/>
<evidence type="ECO:0000256" key="1">
    <source>
        <dbReference type="ARBA" id="ARBA00003096"/>
    </source>
</evidence>
<keyword evidence="13" id="KW-0472">Membrane</keyword>
<evidence type="ECO:0000313" key="16">
    <source>
        <dbReference type="EMBL" id="KAJ8425850.1"/>
    </source>
</evidence>
<dbReference type="EMBL" id="JAKOGI010001392">
    <property type="protein sequence ID" value="KAJ8425850.1"/>
    <property type="molecule type" value="Genomic_DNA"/>
</dbReference>
<organism evidence="16 17">
    <name type="scientific">Carnegiea gigantea</name>
    <dbReference type="NCBI Taxonomy" id="171969"/>
    <lineage>
        <taxon>Eukaryota</taxon>
        <taxon>Viridiplantae</taxon>
        <taxon>Streptophyta</taxon>
        <taxon>Embryophyta</taxon>
        <taxon>Tracheophyta</taxon>
        <taxon>Spermatophyta</taxon>
        <taxon>Magnoliopsida</taxon>
        <taxon>eudicotyledons</taxon>
        <taxon>Gunneridae</taxon>
        <taxon>Pentapetalae</taxon>
        <taxon>Caryophyllales</taxon>
        <taxon>Cactineae</taxon>
        <taxon>Cactaceae</taxon>
        <taxon>Cactoideae</taxon>
        <taxon>Echinocereeae</taxon>
        <taxon>Carnegiea</taxon>
    </lineage>
</organism>
<dbReference type="InterPro" id="IPR008688">
    <property type="entry name" value="ATP_synth_Bsub_B/MI25"/>
</dbReference>
<keyword evidence="9" id="KW-0375">Hydrogen ion transport</keyword>
<comment type="similarity">
    <text evidence="3">Belongs to the ATPase protein MI25 family.</text>
</comment>
<dbReference type="GO" id="GO:0017004">
    <property type="term" value="P:cytochrome complex assembly"/>
    <property type="evidence" value="ECO:0007669"/>
    <property type="project" value="InterPro"/>
</dbReference>
<dbReference type="GO" id="GO:0031966">
    <property type="term" value="C:mitochondrial membrane"/>
    <property type="evidence" value="ECO:0007669"/>
    <property type="project" value="UniProtKB-SubCell"/>
</dbReference>
<evidence type="ECO:0000256" key="14">
    <source>
        <dbReference type="ARBA" id="ARBA00023310"/>
    </source>
</evidence>
<keyword evidence="17" id="KW-1185">Reference proteome</keyword>
<evidence type="ECO:0000256" key="11">
    <source>
        <dbReference type="ARBA" id="ARBA00023065"/>
    </source>
</evidence>
<dbReference type="InterPro" id="IPR044988">
    <property type="entry name" value="MI25_plants"/>
</dbReference>
<dbReference type="Pfam" id="PF01578">
    <property type="entry name" value="Cytochrom_C_asm"/>
    <property type="match status" value="1"/>
</dbReference>
<dbReference type="GO" id="GO:0015078">
    <property type="term" value="F:proton transmembrane transporter activity"/>
    <property type="evidence" value="ECO:0007669"/>
    <property type="project" value="InterPro"/>
</dbReference>
<name>A0A9Q1GVF2_9CARY</name>
<dbReference type="Pfam" id="PF05405">
    <property type="entry name" value="Mt_ATP-synt_B"/>
    <property type="match status" value="1"/>
</dbReference>
<evidence type="ECO:0000256" key="6">
    <source>
        <dbReference type="ARBA" id="ARBA00022448"/>
    </source>
</evidence>
<evidence type="ECO:0000256" key="5">
    <source>
        <dbReference type="ARBA" id="ARBA00017388"/>
    </source>
</evidence>
<keyword evidence="11" id="KW-0406">Ion transport</keyword>
<evidence type="ECO:0000256" key="2">
    <source>
        <dbReference type="ARBA" id="ARBA00004304"/>
    </source>
</evidence>
<keyword evidence="6" id="KW-0813">Transport</keyword>
<protein>
    <recommendedName>
        <fullName evidence="5">ATP synthase protein MI25</fullName>
    </recommendedName>
</protein>
<proteinExistence type="inferred from homology"/>
<keyword evidence="7" id="KW-0138">CF(0)</keyword>
<evidence type="ECO:0000256" key="4">
    <source>
        <dbReference type="ARBA" id="ARBA00011648"/>
    </source>
</evidence>
<evidence type="ECO:0000256" key="3">
    <source>
        <dbReference type="ARBA" id="ARBA00009281"/>
    </source>
</evidence>
<dbReference type="GO" id="GO:0045259">
    <property type="term" value="C:proton-transporting ATP synthase complex"/>
    <property type="evidence" value="ECO:0007669"/>
    <property type="project" value="UniProtKB-KW"/>
</dbReference>
<keyword evidence="10" id="KW-1133">Transmembrane helix</keyword>
<keyword evidence="14" id="KW-0066">ATP synthesis</keyword>
<reference evidence="16" key="1">
    <citation type="submission" date="2022-04" db="EMBL/GenBank/DDBJ databases">
        <title>Carnegiea gigantea Genome sequencing and assembly v2.</title>
        <authorList>
            <person name="Copetti D."/>
            <person name="Sanderson M.J."/>
            <person name="Burquez A."/>
            <person name="Wojciechowski M.F."/>
        </authorList>
    </citation>
    <scope>NUCLEOTIDE SEQUENCE</scope>
    <source>
        <strain evidence="16">SGP5-SGP5p</strain>
        <tissue evidence="16">Aerial part</tissue>
    </source>
</reference>
<evidence type="ECO:0000256" key="9">
    <source>
        <dbReference type="ARBA" id="ARBA00022781"/>
    </source>
</evidence>
<dbReference type="GO" id="GO:0015232">
    <property type="term" value="F:heme transmembrane transporter activity"/>
    <property type="evidence" value="ECO:0007669"/>
    <property type="project" value="InterPro"/>
</dbReference>
<sequence length="455" mass="51783">MESTISISTSGGPVLEHNAWLAKSWNLVGRLELREIIGVDWISQPIETLTKGKTKLSYPFYHLRRNTVAIAPESNKQQRLLRISLRICGTVVESLPMARCAPKCEKTVQALLCRNLNVKSATLPNATSSRRTRLQDDLVTGMQKDQGWALGHGIYFFPFKTKIFFFFLGMPLCEQRVPLRAERKQSNKQGEFFDFIHVFLVPLARTKLSHVRFVITTLFFDVKDQKPRANSHWILVVLNNDGYSFKSLGSTTRSSTRWKFSYSLCTCSCGSDEYSCLYRYDYKHFLVPINKTSSFSSLLRNRYRNGCLLYLRGGFRGRPIWGTFCVWDARLTSVFISFLIYLGALCFQKLPVEPATISIRAGPIDIPIIKSPVNWWNTSHQPGSISRSGTSTHVPMPIPILSNFANFLFSTRILFVLETRLPIPSFLESPLMEEIEAREGILKPSSLAESRCIHG</sequence>
<dbReference type="GO" id="GO:0015986">
    <property type="term" value="P:proton motive force-driven ATP synthesis"/>
    <property type="evidence" value="ECO:0007669"/>
    <property type="project" value="InterPro"/>
</dbReference>
<accession>A0A9Q1GVF2</accession>
<dbReference type="PRINTS" id="PR01386">
    <property type="entry name" value="CCMCBIOGNSIS"/>
</dbReference>
<dbReference type="PANTHER" id="PTHR37774:SF4">
    <property type="entry name" value="ATP SYNTHASE PROTEIN MI25"/>
    <property type="match status" value="1"/>
</dbReference>
<comment type="caution">
    <text evidence="16">The sequence shown here is derived from an EMBL/GenBank/DDBJ whole genome shotgun (WGS) entry which is preliminary data.</text>
</comment>
<evidence type="ECO:0000256" key="12">
    <source>
        <dbReference type="ARBA" id="ARBA00023128"/>
    </source>
</evidence>
<evidence type="ECO:0000313" key="17">
    <source>
        <dbReference type="Proteomes" id="UP001153076"/>
    </source>
</evidence>
<evidence type="ECO:0000256" key="8">
    <source>
        <dbReference type="ARBA" id="ARBA00022692"/>
    </source>
</evidence>
<keyword evidence="8" id="KW-0812">Transmembrane</keyword>
<gene>
    <name evidence="16" type="ORF">Cgig2_001536</name>
</gene>
<dbReference type="PANTHER" id="PTHR37774">
    <property type="entry name" value="ATP SYNTHASE PROTEIN MI25-RELATED"/>
    <property type="match status" value="1"/>
</dbReference>
<evidence type="ECO:0000256" key="7">
    <source>
        <dbReference type="ARBA" id="ARBA00022547"/>
    </source>
</evidence>
<dbReference type="GO" id="GO:0020037">
    <property type="term" value="F:heme binding"/>
    <property type="evidence" value="ECO:0007669"/>
    <property type="project" value="InterPro"/>
</dbReference>
<dbReference type="Proteomes" id="UP001153076">
    <property type="component" value="Unassembled WGS sequence"/>
</dbReference>
<comment type="function">
    <text evidence="1">This is one of the chains of the nonenzymatic component (CF(0) subunit) of the mitochondrial ATPase complex.</text>
</comment>
<keyword evidence="12" id="KW-0496">Mitochondrion</keyword>
<dbReference type="OrthoDB" id="1924059at2759"/>